<proteinExistence type="predicted"/>
<dbReference type="EMBL" id="HACA01018924">
    <property type="protein sequence ID" value="CDW36285.1"/>
    <property type="molecule type" value="Transcribed_RNA"/>
</dbReference>
<sequence length="56" mass="6000">MMSHISFSMKIIAGTSQFKICMFLGTKIIFKGSTSSSSVNSVFFISGAAIAMMPKT</sequence>
<protein>
    <submittedName>
        <fullName evidence="1">Uncharacterized protein</fullName>
    </submittedName>
</protein>
<dbReference type="AlphaFoldDB" id="A0A0K2UE03"/>
<organism evidence="1">
    <name type="scientific">Lepeophtheirus salmonis</name>
    <name type="common">Salmon louse</name>
    <name type="synonym">Caligus salmonis</name>
    <dbReference type="NCBI Taxonomy" id="72036"/>
    <lineage>
        <taxon>Eukaryota</taxon>
        <taxon>Metazoa</taxon>
        <taxon>Ecdysozoa</taxon>
        <taxon>Arthropoda</taxon>
        <taxon>Crustacea</taxon>
        <taxon>Multicrustacea</taxon>
        <taxon>Hexanauplia</taxon>
        <taxon>Copepoda</taxon>
        <taxon>Siphonostomatoida</taxon>
        <taxon>Caligidae</taxon>
        <taxon>Lepeophtheirus</taxon>
    </lineage>
</organism>
<reference evidence="1" key="1">
    <citation type="submission" date="2014-05" db="EMBL/GenBank/DDBJ databases">
        <authorList>
            <person name="Chronopoulou M."/>
        </authorList>
    </citation>
    <scope>NUCLEOTIDE SEQUENCE</scope>
    <source>
        <tissue evidence="1">Whole organism</tissue>
    </source>
</reference>
<name>A0A0K2UE03_LEPSM</name>
<evidence type="ECO:0000313" key="1">
    <source>
        <dbReference type="EMBL" id="CDW36285.1"/>
    </source>
</evidence>
<accession>A0A0K2UE03</accession>